<organism evidence="4 5">
    <name type="scientific">Tetrabaena socialis</name>
    <dbReference type="NCBI Taxonomy" id="47790"/>
    <lineage>
        <taxon>Eukaryota</taxon>
        <taxon>Viridiplantae</taxon>
        <taxon>Chlorophyta</taxon>
        <taxon>core chlorophytes</taxon>
        <taxon>Chlorophyceae</taxon>
        <taxon>CS clade</taxon>
        <taxon>Chlamydomonadales</taxon>
        <taxon>Tetrabaenaceae</taxon>
        <taxon>Tetrabaena</taxon>
    </lineage>
</organism>
<feature type="disulfide bond" evidence="1">
    <location>
        <begin position="29"/>
        <end position="39"/>
    </location>
</feature>
<reference evidence="4 5" key="1">
    <citation type="journal article" date="2017" name="Mol. Biol. Evol.">
        <title>The 4-celled Tetrabaena socialis nuclear genome reveals the essential components for genetic control of cell number at the origin of multicellularity in the volvocine lineage.</title>
        <authorList>
            <person name="Featherston J."/>
            <person name="Arakaki Y."/>
            <person name="Hanschen E.R."/>
            <person name="Ferris P.J."/>
            <person name="Michod R.E."/>
            <person name="Olson B.J.S.C."/>
            <person name="Nozaki H."/>
            <person name="Durand P.M."/>
        </authorList>
    </citation>
    <scope>NUCLEOTIDE SEQUENCE [LARGE SCALE GENOMIC DNA]</scope>
    <source>
        <strain evidence="4 5">NIES-571</strain>
    </source>
</reference>
<accession>A0A2J7ZP14</accession>
<feature type="disulfide bond" evidence="1">
    <location>
        <begin position="48"/>
        <end position="57"/>
    </location>
</feature>
<dbReference type="InterPro" id="IPR000742">
    <property type="entry name" value="EGF"/>
</dbReference>
<evidence type="ECO:0000259" key="3">
    <source>
        <dbReference type="PROSITE" id="PS50026"/>
    </source>
</evidence>
<dbReference type="EMBL" id="PGGS01000740">
    <property type="protein sequence ID" value="PNH02014.1"/>
    <property type="molecule type" value="Genomic_DNA"/>
</dbReference>
<keyword evidence="5" id="KW-1185">Reference proteome</keyword>
<comment type="caution">
    <text evidence="1">Lacks conserved residue(s) required for the propagation of feature annotation.</text>
</comment>
<name>A0A2J7ZP14_9CHLO</name>
<feature type="signal peptide" evidence="2">
    <location>
        <begin position="1"/>
        <end position="17"/>
    </location>
</feature>
<dbReference type="PROSITE" id="PS01186">
    <property type="entry name" value="EGF_2"/>
    <property type="match status" value="1"/>
</dbReference>
<dbReference type="Gene3D" id="2.60.120.260">
    <property type="entry name" value="Galactose-binding domain-like"/>
    <property type="match status" value="1"/>
</dbReference>
<comment type="caution">
    <text evidence="4">The sequence shown here is derived from an EMBL/GenBank/DDBJ whole genome shotgun (WGS) entry which is preliminary data.</text>
</comment>
<dbReference type="OrthoDB" id="9998912at2759"/>
<gene>
    <name evidence="4" type="ORF">TSOC_012044</name>
</gene>
<dbReference type="Proteomes" id="UP000236333">
    <property type="component" value="Unassembled WGS sequence"/>
</dbReference>
<feature type="chain" id="PRO_5014458619" description="EGF-like domain-containing protein" evidence="2">
    <location>
        <begin position="18"/>
        <end position="148"/>
    </location>
</feature>
<evidence type="ECO:0000256" key="2">
    <source>
        <dbReference type="SAM" id="SignalP"/>
    </source>
</evidence>
<evidence type="ECO:0000256" key="1">
    <source>
        <dbReference type="PROSITE-ProRule" id="PRU00076"/>
    </source>
</evidence>
<dbReference type="CDD" id="cd00055">
    <property type="entry name" value="EGF_Lam"/>
    <property type="match status" value="1"/>
</dbReference>
<keyword evidence="1" id="KW-1015">Disulfide bond</keyword>
<dbReference type="PROSITE" id="PS50026">
    <property type="entry name" value="EGF_3"/>
    <property type="match status" value="1"/>
</dbReference>
<evidence type="ECO:0000313" key="4">
    <source>
        <dbReference type="EMBL" id="PNH02014.1"/>
    </source>
</evidence>
<feature type="domain" description="EGF-like" evidence="3">
    <location>
        <begin position="25"/>
        <end position="58"/>
    </location>
</feature>
<proteinExistence type="predicted"/>
<sequence>MLLRLLAGILLCWRALAGPLAAVPLTRSCPPGCTDHGNCDAETGTCECMFGFGGPDCSQRLMPACHNAPDLKTSIPAFGHFFPKNCFCHKQLAVAGCPRPFFREPQNCYYFQFWTWQDTFCYVLKASLIAPTFHACMHACMHTALLMA</sequence>
<protein>
    <recommendedName>
        <fullName evidence="3">EGF-like domain-containing protein</fullName>
    </recommendedName>
</protein>
<dbReference type="AlphaFoldDB" id="A0A2J7ZP14"/>
<keyword evidence="2" id="KW-0732">Signal</keyword>
<dbReference type="InterPro" id="IPR002049">
    <property type="entry name" value="LE_dom"/>
</dbReference>
<dbReference type="PROSITE" id="PS00022">
    <property type="entry name" value="EGF_1"/>
    <property type="match status" value="1"/>
</dbReference>
<keyword evidence="1" id="KW-0245">EGF-like domain</keyword>
<evidence type="ECO:0000313" key="5">
    <source>
        <dbReference type="Proteomes" id="UP000236333"/>
    </source>
</evidence>